<gene>
    <name evidence="1" type="ORF">J1777_09030</name>
</gene>
<dbReference type="RefSeq" id="WP_207575406.1">
    <property type="nucleotide sequence ID" value="NZ_JAFNME010000017.1"/>
</dbReference>
<reference evidence="1" key="1">
    <citation type="submission" date="2021-03" db="EMBL/GenBank/DDBJ databases">
        <title>Comamonas denitrificans.</title>
        <authorList>
            <person name="Finster K."/>
        </authorList>
    </citation>
    <scope>NUCLEOTIDE SEQUENCE</scope>
    <source>
        <strain evidence="1">MM2021_4</strain>
    </source>
</reference>
<dbReference type="Proteomes" id="UP000664731">
    <property type="component" value="Unassembled WGS sequence"/>
</dbReference>
<organism evidence="1 2">
    <name type="scientific">Comamonas denitrificans</name>
    <dbReference type="NCBI Taxonomy" id="117506"/>
    <lineage>
        <taxon>Bacteria</taxon>
        <taxon>Pseudomonadati</taxon>
        <taxon>Pseudomonadota</taxon>
        <taxon>Betaproteobacteria</taxon>
        <taxon>Burkholderiales</taxon>
        <taxon>Comamonadaceae</taxon>
        <taxon>Comamonas</taxon>
    </lineage>
</organism>
<name>A0A939KDT0_9BURK</name>
<dbReference type="EMBL" id="JAFNME010000017">
    <property type="protein sequence ID" value="MBO1249961.1"/>
    <property type="molecule type" value="Genomic_DNA"/>
</dbReference>
<proteinExistence type="predicted"/>
<accession>A0A939KDT0</accession>
<sequence>MARPSKLESLASSRLQNLISGGLDCLPFVAAWRLSTAAALLYNKLEKLS</sequence>
<comment type="caution">
    <text evidence="1">The sequence shown here is derived from an EMBL/GenBank/DDBJ whole genome shotgun (WGS) entry which is preliminary data.</text>
</comment>
<evidence type="ECO:0000313" key="2">
    <source>
        <dbReference type="Proteomes" id="UP000664731"/>
    </source>
</evidence>
<evidence type="ECO:0000313" key="1">
    <source>
        <dbReference type="EMBL" id="MBO1249961.1"/>
    </source>
</evidence>
<keyword evidence="2" id="KW-1185">Reference proteome</keyword>
<dbReference type="AlphaFoldDB" id="A0A939KDT0"/>
<protein>
    <submittedName>
        <fullName evidence="1">Uncharacterized protein</fullName>
    </submittedName>
</protein>